<dbReference type="CDD" id="cd00586">
    <property type="entry name" value="4HBT"/>
    <property type="match status" value="1"/>
</dbReference>
<dbReference type="Gene3D" id="3.10.129.10">
    <property type="entry name" value="Hotdog Thioesterase"/>
    <property type="match status" value="1"/>
</dbReference>
<dbReference type="InterPro" id="IPR029069">
    <property type="entry name" value="HotDog_dom_sf"/>
</dbReference>
<organism evidence="1 2">
    <name type="scientific">Salipaludibacillus keqinensis</name>
    <dbReference type="NCBI Taxonomy" id="2045207"/>
    <lineage>
        <taxon>Bacteria</taxon>
        <taxon>Bacillati</taxon>
        <taxon>Bacillota</taxon>
        <taxon>Bacilli</taxon>
        <taxon>Bacillales</taxon>
        <taxon>Bacillaceae</taxon>
    </lineage>
</organism>
<dbReference type="Pfam" id="PF13279">
    <property type="entry name" value="4HBT_2"/>
    <property type="match status" value="1"/>
</dbReference>
<dbReference type="SUPFAM" id="SSF54637">
    <property type="entry name" value="Thioesterase/thiol ester dehydrase-isomerase"/>
    <property type="match status" value="1"/>
</dbReference>
<evidence type="ECO:0000313" key="2">
    <source>
        <dbReference type="Proteomes" id="UP000248214"/>
    </source>
</evidence>
<dbReference type="Proteomes" id="UP000248214">
    <property type="component" value="Unassembled WGS sequence"/>
</dbReference>
<dbReference type="OrthoDB" id="6117985at2"/>
<evidence type="ECO:0000313" key="1">
    <source>
        <dbReference type="EMBL" id="PYZ93384.1"/>
    </source>
</evidence>
<comment type="caution">
    <text evidence="1">The sequence shown here is derived from an EMBL/GenBank/DDBJ whole genome shotgun (WGS) entry which is preliminary data.</text>
</comment>
<keyword evidence="2" id="KW-1185">Reference proteome</keyword>
<accession>A0A323THI1</accession>
<dbReference type="EMBL" id="PDOD01000002">
    <property type="protein sequence ID" value="PYZ93384.1"/>
    <property type="molecule type" value="Genomic_DNA"/>
</dbReference>
<proteinExistence type="predicted"/>
<reference evidence="1 2" key="1">
    <citation type="submission" date="2017-10" db="EMBL/GenBank/DDBJ databases">
        <title>Bacillus sp. nov., a halophilic bacterium isolated from a Keqin Lake.</title>
        <authorList>
            <person name="Wang H."/>
        </authorList>
    </citation>
    <scope>NUCLEOTIDE SEQUENCE [LARGE SCALE GENOMIC DNA]</scope>
    <source>
        <strain evidence="1 2">KQ-12</strain>
    </source>
</reference>
<sequence>MEIPTFQYRCLEQWVDYNGHMNDAAYAQVFSLALDSWIEVIGLDEKTRAKHQYTMFTLETHLCYLQEVKEGETLHITLQLLDSDEKRLHILLEMKNNDGTLVATSEQMLMGIDTSLNKPGPFPIHVSDYIARLKEQHSRLEIPKQVGRRIGIKRK</sequence>
<dbReference type="RefSeq" id="WP_110609416.1">
    <property type="nucleotide sequence ID" value="NZ_PDOD01000002.1"/>
</dbReference>
<dbReference type="AlphaFoldDB" id="A0A323THI1"/>
<protein>
    <submittedName>
        <fullName evidence="1">3-hydroxyacyl-CoA dehydrogenase</fullName>
    </submittedName>
</protein>
<name>A0A323THI1_9BACI</name>
<gene>
    <name evidence="1" type="ORF">CR194_09380</name>
</gene>